<name>A0A4S8MAI9_DENBC</name>
<evidence type="ECO:0000313" key="2">
    <source>
        <dbReference type="EMBL" id="THU99464.1"/>
    </source>
</evidence>
<keyword evidence="3" id="KW-1185">Reference proteome</keyword>
<dbReference type="Proteomes" id="UP000297245">
    <property type="component" value="Unassembled WGS sequence"/>
</dbReference>
<reference evidence="2 3" key="1">
    <citation type="journal article" date="2019" name="Nat. Ecol. Evol.">
        <title>Megaphylogeny resolves global patterns of mushroom evolution.</title>
        <authorList>
            <person name="Varga T."/>
            <person name="Krizsan K."/>
            <person name="Foldi C."/>
            <person name="Dima B."/>
            <person name="Sanchez-Garcia M."/>
            <person name="Sanchez-Ramirez S."/>
            <person name="Szollosi G.J."/>
            <person name="Szarkandi J.G."/>
            <person name="Papp V."/>
            <person name="Albert L."/>
            <person name="Andreopoulos W."/>
            <person name="Angelini C."/>
            <person name="Antonin V."/>
            <person name="Barry K.W."/>
            <person name="Bougher N.L."/>
            <person name="Buchanan P."/>
            <person name="Buyck B."/>
            <person name="Bense V."/>
            <person name="Catcheside P."/>
            <person name="Chovatia M."/>
            <person name="Cooper J."/>
            <person name="Damon W."/>
            <person name="Desjardin D."/>
            <person name="Finy P."/>
            <person name="Geml J."/>
            <person name="Haridas S."/>
            <person name="Hughes K."/>
            <person name="Justo A."/>
            <person name="Karasinski D."/>
            <person name="Kautmanova I."/>
            <person name="Kiss B."/>
            <person name="Kocsube S."/>
            <person name="Kotiranta H."/>
            <person name="LaButti K.M."/>
            <person name="Lechner B.E."/>
            <person name="Liimatainen K."/>
            <person name="Lipzen A."/>
            <person name="Lukacs Z."/>
            <person name="Mihaltcheva S."/>
            <person name="Morgado L.N."/>
            <person name="Niskanen T."/>
            <person name="Noordeloos M.E."/>
            <person name="Ohm R.A."/>
            <person name="Ortiz-Santana B."/>
            <person name="Ovrebo C."/>
            <person name="Racz N."/>
            <person name="Riley R."/>
            <person name="Savchenko A."/>
            <person name="Shiryaev A."/>
            <person name="Soop K."/>
            <person name="Spirin V."/>
            <person name="Szebenyi C."/>
            <person name="Tomsovsky M."/>
            <person name="Tulloss R.E."/>
            <person name="Uehling J."/>
            <person name="Grigoriev I.V."/>
            <person name="Vagvolgyi C."/>
            <person name="Papp T."/>
            <person name="Martin F.M."/>
            <person name="Miettinen O."/>
            <person name="Hibbett D.S."/>
            <person name="Nagy L.G."/>
        </authorList>
    </citation>
    <scope>NUCLEOTIDE SEQUENCE [LARGE SCALE GENOMIC DNA]</scope>
    <source>
        <strain evidence="2 3">CBS 962.96</strain>
    </source>
</reference>
<keyword evidence="1" id="KW-0812">Transmembrane</keyword>
<dbReference type="EMBL" id="ML179119">
    <property type="protein sequence ID" value="THU99464.1"/>
    <property type="molecule type" value="Genomic_DNA"/>
</dbReference>
<dbReference type="AlphaFoldDB" id="A0A4S8MAI9"/>
<sequence>MVSMGFVCLSVPAFLSRSDPLCFSGDGGSILSFGCGLWFVYSYCVWTFGLLLFRALWAPWDFLNKTSSLLWVLCSTFALRLYLLFPYSSSSSIAEPLSRHFLFPFLFWTSFKKNLAFRLFPSLSPLIPRDL</sequence>
<keyword evidence="1" id="KW-1133">Transmembrane helix</keyword>
<feature type="transmembrane region" description="Helical" evidence="1">
    <location>
        <begin position="40"/>
        <end position="57"/>
    </location>
</feature>
<keyword evidence="1" id="KW-0472">Membrane</keyword>
<evidence type="ECO:0000313" key="3">
    <source>
        <dbReference type="Proteomes" id="UP000297245"/>
    </source>
</evidence>
<accession>A0A4S8MAI9</accession>
<proteinExistence type="predicted"/>
<protein>
    <submittedName>
        <fullName evidence="2">Uncharacterized protein</fullName>
    </submittedName>
</protein>
<evidence type="ECO:0000256" key="1">
    <source>
        <dbReference type="SAM" id="Phobius"/>
    </source>
</evidence>
<gene>
    <name evidence="2" type="ORF">K435DRAFT_493967</name>
</gene>
<organism evidence="2 3">
    <name type="scientific">Dendrothele bispora (strain CBS 962.96)</name>
    <dbReference type="NCBI Taxonomy" id="1314807"/>
    <lineage>
        <taxon>Eukaryota</taxon>
        <taxon>Fungi</taxon>
        <taxon>Dikarya</taxon>
        <taxon>Basidiomycota</taxon>
        <taxon>Agaricomycotina</taxon>
        <taxon>Agaricomycetes</taxon>
        <taxon>Agaricomycetidae</taxon>
        <taxon>Agaricales</taxon>
        <taxon>Agaricales incertae sedis</taxon>
        <taxon>Dendrothele</taxon>
    </lineage>
</organism>